<proteinExistence type="predicted"/>
<dbReference type="EMBL" id="FQZU01000062">
    <property type="protein sequence ID" value="SHL34816.1"/>
    <property type="molecule type" value="Genomic_DNA"/>
</dbReference>
<name>A0A1M6ZWM7_9BACT</name>
<reference evidence="3" key="1">
    <citation type="submission" date="2016-11" db="EMBL/GenBank/DDBJ databases">
        <authorList>
            <person name="Varghese N."/>
            <person name="Submissions S."/>
        </authorList>
    </citation>
    <scope>NUCLEOTIDE SEQUENCE [LARGE SCALE GENOMIC DNA]</scope>
    <source>
        <strain evidence="3">DSM 16219</strain>
    </source>
</reference>
<protein>
    <submittedName>
        <fullName evidence="2">Uncharacterized protein</fullName>
    </submittedName>
</protein>
<dbReference type="Proteomes" id="UP000183994">
    <property type="component" value="Unassembled WGS sequence"/>
</dbReference>
<feature type="region of interest" description="Disordered" evidence="1">
    <location>
        <begin position="29"/>
        <end position="52"/>
    </location>
</feature>
<keyword evidence="3" id="KW-1185">Reference proteome</keyword>
<gene>
    <name evidence="2" type="ORF">SAMN02745216_05046</name>
</gene>
<evidence type="ECO:0000313" key="2">
    <source>
        <dbReference type="EMBL" id="SHL34816.1"/>
    </source>
</evidence>
<evidence type="ECO:0000313" key="3">
    <source>
        <dbReference type="Proteomes" id="UP000183994"/>
    </source>
</evidence>
<dbReference type="STRING" id="1121393.SAMN02745216_05046"/>
<dbReference type="OrthoDB" id="9884718at2"/>
<organism evidence="2 3">
    <name type="scientific">Desulfatibacillum alkenivorans DSM 16219</name>
    <dbReference type="NCBI Taxonomy" id="1121393"/>
    <lineage>
        <taxon>Bacteria</taxon>
        <taxon>Pseudomonadati</taxon>
        <taxon>Thermodesulfobacteriota</taxon>
        <taxon>Desulfobacteria</taxon>
        <taxon>Desulfobacterales</taxon>
        <taxon>Desulfatibacillaceae</taxon>
        <taxon>Desulfatibacillum</taxon>
    </lineage>
</organism>
<dbReference type="RefSeq" id="WP_073479018.1">
    <property type="nucleotide sequence ID" value="NZ_FQZU01000062.1"/>
</dbReference>
<sequence>MNDIIVYVGYIPIPLNNFVKKDPFRIDLSETPHKTNKPPPKPADHAFWGGKGGHWGEKPERHASCGGFFRKTIVFADFGIKNFSAA</sequence>
<evidence type="ECO:0000256" key="1">
    <source>
        <dbReference type="SAM" id="MobiDB-lite"/>
    </source>
</evidence>
<accession>A0A1M6ZWM7</accession>
<dbReference type="AlphaFoldDB" id="A0A1M6ZWM7"/>